<reference evidence="1" key="2">
    <citation type="submission" date="2020-09" db="EMBL/GenBank/DDBJ databases">
        <authorList>
            <person name="Sun Q."/>
            <person name="Ohkuma M."/>
        </authorList>
    </citation>
    <scope>NUCLEOTIDE SEQUENCE</scope>
    <source>
        <strain evidence="1">JCM 31311</strain>
    </source>
</reference>
<evidence type="ECO:0000313" key="2">
    <source>
        <dbReference type="Proteomes" id="UP000603865"/>
    </source>
</evidence>
<dbReference type="Proteomes" id="UP000603865">
    <property type="component" value="Unassembled WGS sequence"/>
</dbReference>
<protein>
    <submittedName>
        <fullName evidence="1">Uncharacterized protein</fullName>
    </submittedName>
</protein>
<organism evidence="1 2">
    <name type="scientific">Deinococcus ruber</name>
    <dbReference type="NCBI Taxonomy" id="1848197"/>
    <lineage>
        <taxon>Bacteria</taxon>
        <taxon>Thermotogati</taxon>
        <taxon>Deinococcota</taxon>
        <taxon>Deinococci</taxon>
        <taxon>Deinococcales</taxon>
        <taxon>Deinococcaceae</taxon>
        <taxon>Deinococcus</taxon>
    </lineage>
</organism>
<reference evidence="1" key="1">
    <citation type="journal article" date="2014" name="Int. J. Syst. Evol. Microbiol.">
        <title>Complete genome sequence of Corynebacterium casei LMG S-19264T (=DSM 44701T), isolated from a smear-ripened cheese.</title>
        <authorList>
            <consortium name="US DOE Joint Genome Institute (JGI-PGF)"/>
            <person name="Walter F."/>
            <person name="Albersmeier A."/>
            <person name="Kalinowski J."/>
            <person name="Ruckert C."/>
        </authorList>
    </citation>
    <scope>NUCLEOTIDE SEQUENCE</scope>
    <source>
        <strain evidence="1">JCM 31311</strain>
    </source>
</reference>
<keyword evidence="2" id="KW-1185">Reference proteome</keyword>
<name>A0A918CNK5_9DEIO</name>
<dbReference type="AlphaFoldDB" id="A0A918CNK5"/>
<accession>A0A918CNK5</accession>
<evidence type="ECO:0000313" key="1">
    <source>
        <dbReference type="EMBL" id="GGR30464.1"/>
    </source>
</evidence>
<dbReference type="EMBL" id="BMQL01000049">
    <property type="protein sequence ID" value="GGR30464.1"/>
    <property type="molecule type" value="Genomic_DNA"/>
</dbReference>
<sequence length="138" mass="14610">MDMTAFEHPSLSHPANLQAFETCITAALQLLAAMKYAPMFSQARPSPELLLEYVEALERQAREIALLDGNAGVDILALGQDWYTRLRGSGLSALMAGFEGVHAAAYLGLAGGTTSAMMLAATACAVHSVADEQGRLLN</sequence>
<gene>
    <name evidence="1" type="ORF">GCM10008957_46580</name>
</gene>
<comment type="caution">
    <text evidence="1">The sequence shown here is derived from an EMBL/GenBank/DDBJ whole genome shotgun (WGS) entry which is preliminary data.</text>
</comment>
<proteinExistence type="predicted"/>